<dbReference type="PRINTS" id="PR00792">
    <property type="entry name" value="PEPSIN"/>
</dbReference>
<accession>A0A915CU11</accession>
<dbReference type="PROSITE" id="PS51767">
    <property type="entry name" value="PEPTIDASE_A1"/>
    <property type="match status" value="1"/>
</dbReference>
<feature type="signal peptide" evidence="2">
    <location>
        <begin position="1"/>
        <end position="18"/>
    </location>
</feature>
<dbReference type="InterPro" id="IPR001461">
    <property type="entry name" value="Aspartic_peptidase_A1"/>
</dbReference>
<dbReference type="AlphaFoldDB" id="A0A915CU11"/>
<evidence type="ECO:0000259" key="3">
    <source>
        <dbReference type="PROSITE" id="PS51767"/>
    </source>
</evidence>
<reference evidence="5" key="1">
    <citation type="submission" date="2022-11" db="UniProtKB">
        <authorList>
            <consortium name="WormBaseParasite"/>
        </authorList>
    </citation>
    <scope>IDENTIFICATION</scope>
</reference>
<sequence>MLYLTTLALLSLCSLISGQTAVFTTKLEAIEPIRLKHIRSGKHAELLAEEAKNVDKTTSSQTVIDYKDLEYLGKITIGTIEQTFTVMMDTGSSTLFVPDITCGKPECKEYCQDQVFCDFLCGSDCCSSSPISDPQRTCGSKQKFNASYSSSYEQSSSSSSKIPLLGVGTGKCGKDIIRLGASGTKQLTINKASFGLATQYPDFWTTYLQMEFWCVFRGERKGWSEHGGTFTWGGLDDQNCGQVIGWQNISHDTLYEFAASSASGFWLIGAKQSLFDAIGTSIGASYNSQHRLYYSNCDAQMPDLSFKINGNTYSVAAKHLLVHLQDNSCLLAIYPLPDNNLYFPDFILGSPFIRAFCHVYDLGNNQIGFASLKK</sequence>
<dbReference type="Pfam" id="PF00026">
    <property type="entry name" value="Asp"/>
    <property type="match status" value="2"/>
</dbReference>
<evidence type="ECO:0000256" key="2">
    <source>
        <dbReference type="SAM" id="SignalP"/>
    </source>
</evidence>
<keyword evidence="4" id="KW-1185">Reference proteome</keyword>
<protein>
    <submittedName>
        <fullName evidence="5">Peptidase A1 domain-containing protein</fullName>
    </submittedName>
</protein>
<dbReference type="GO" id="GO:0006508">
    <property type="term" value="P:proteolysis"/>
    <property type="evidence" value="ECO:0007669"/>
    <property type="project" value="InterPro"/>
</dbReference>
<dbReference type="InterPro" id="IPR033121">
    <property type="entry name" value="PEPTIDASE_A1"/>
</dbReference>
<dbReference type="InterPro" id="IPR034164">
    <property type="entry name" value="Pepsin-like_dom"/>
</dbReference>
<dbReference type="PANTHER" id="PTHR47966">
    <property type="entry name" value="BETA-SITE APP-CLEAVING ENZYME, ISOFORM A-RELATED"/>
    <property type="match status" value="1"/>
</dbReference>
<dbReference type="CDD" id="cd05471">
    <property type="entry name" value="pepsin_like"/>
    <property type="match status" value="1"/>
</dbReference>
<evidence type="ECO:0000313" key="4">
    <source>
        <dbReference type="Proteomes" id="UP000887574"/>
    </source>
</evidence>
<name>A0A915CU11_9BILA</name>
<feature type="domain" description="Peptidase A1" evidence="3">
    <location>
        <begin position="71"/>
        <end position="370"/>
    </location>
</feature>
<evidence type="ECO:0000256" key="1">
    <source>
        <dbReference type="ARBA" id="ARBA00007447"/>
    </source>
</evidence>
<dbReference type="WBParaSite" id="jg12600">
    <property type="protein sequence ID" value="jg12600"/>
    <property type="gene ID" value="jg12600"/>
</dbReference>
<dbReference type="Proteomes" id="UP000887574">
    <property type="component" value="Unplaced"/>
</dbReference>
<feature type="chain" id="PRO_5037180680" evidence="2">
    <location>
        <begin position="19"/>
        <end position="374"/>
    </location>
</feature>
<dbReference type="Gene3D" id="2.40.70.10">
    <property type="entry name" value="Acid Proteases"/>
    <property type="match status" value="2"/>
</dbReference>
<proteinExistence type="inferred from homology"/>
<dbReference type="PANTHER" id="PTHR47966:SF45">
    <property type="entry name" value="PEPTIDASE A1 DOMAIN-CONTAINING PROTEIN"/>
    <property type="match status" value="1"/>
</dbReference>
<comment type="similarity">
    <text evidence="1">Belongs to the peptidase A1 family.</text>
</comment>
<evidence type="ECO:0000313" key="5">
    <source>
        <dbReference type="WBParaSite" id="jg12600"/>
    </source>
</evidence>
<keyword evidence="2" id="KW-0732">Signal</keyword>
<organism evidence="4 5">
    <name type="scientific">Ditylenchus dipsaci</name>
    <dbReference type="NCBI Taxonomy" id="166011"/>
    <lineage>
        <taxon>Eukaryota</taxon>
        <taxon>Metazoa</taxon>
        <taxon>Ecdysozoa</taxon>
        <taxon>Nematoda</taxon>
        <taxon>Chromadorea</taxon>
        <taxon>Rhabditida</taxon>
        <taxon>Tylenchina</taxon>
        <taxon>Tylenchomorpha</taxon>
        <taxon>Sphaerularioidea</taxon>
        <taxon>Anguinidae</taxon>
        <taxon>Anguininae</taxon>
        <taxon>Ditylenchus</taxon>
    </lineage>
</organism>
<dbReference type="GO" id="GO:0004190">
    <property type="term" value="F:aspartic-type endopeptidase activity"/>
    <property type="evidence" value="ECO:0007669"/>
    <property type="project" value="InterPro"/>
</dbReference>
<dbReference type="GO" id="GO:0005764">
    <property type="term" value="C:lysosome"/>
    <property type="evidence" value="ECO:0007669"/>
    <property type="project" value="TreeGrafter"/>
</dbReference>
<dbReference type="SUPFAM" id="SSF50630">
    <property type="entry name" value="Acid proteases"/>
    <property type="match status" value="1"/>
</dbReference>
<dbReference type="InterPro" id="IPR021109">
    <property type="entry name" value="Peptidase_aspartic_dom_sf"/>
</dbReference>